<feature type="domain" description="Response regulatory" evidence="6">
    <location>
        <begin position="9"/>
        <end position="127"/>
    </location>
</feature>
<feature type="domain" description="HTH luxR-type" evidence="5">
    <location>
        <begin position="184"/>
        <end position="249"/>
    </location>
</feature>
<evidence type="ECO:0000256" key="4">
    <source>
        <dbReference type="PROSITE-ProRule" id="PRU00169"/>
    </source>
</evidence>
<reference evidence="7" key="1">
    <citation type="submission" date="2020-12" db="EMBL/GenBank/DDBJ databases">
        <title>Antibiotic resistance and phylogeny of Pseudomonas spp. isolated over three decades from chicken meat in the Norwegian food chain.</title>
        <authorList>
            <person name="Moen B."/>
        </authorList>
    </citation>
    <scope>NUCLEOTIDE SEQUENCE</scope>
    <source>
        <strain evidence="7">MF6762</strain>
    </source>
</reference>
<dbReference type="InterPro" id="IPR016032">
    <property type="entry name" value="Sig_transdc_resp-reg_C-effctor"/>
</dbReference>
<sequence>MTPRPPKTRILVVDDQPLIVEEMCEFLESNGFACIPSYSSRQAIDLFNEDPSIALVVCDLLMPGFDGIELIQKLKQYSKKHRVFDAVLLSAQGEKQDLVRALREGFSDYHQKPVNPDSLLQTLKKLEEKQTESATHNQSTDALSRRLQGLINSISDIHSDIKKTHPARVKNTKSSSNTEQADYKKFLFSKLSPRQLQAAHLVSEGKTNYEIACDMGITPNTVKLYISQILNLTGASNRTQLALALKSHGLSL</sequence>
<feature type="modified residue" description="4-aspartylphosphate" evidence="4">
    <location>
        <position position="59"/>
    </location>
</feature>
<dbReference type="PANTHER" id="PTHR43214:SF41">
    <property type="entry name" value="NITRATE_NITRITE RESPONSE REGULATOR PROTEIN NARP"/>
    <property type="match status" value="1"/>
</dbReference>
<comment type="caution">
    <text evidence="7">The sequence shown here is derived from an EMBL/GenBank/DDBJ whole genome shotgun (WGS) entry which is preliminary data.</text>
</comment>
<keyword evidence="3" id="KW-0804">Transcription</keyword>
<dbReference type="CDD" id="cd06170">
    <property type="entry name" value="LuxR_C_like"/>
    <property type="match status" value="1"/>
</dbReference>
<dbReference type="InterPro" id="IPR001789">
    <property type="entry name" value="Sig_transdc_resp-reg_receiver"/>
</dbReference>
<dbReference type="SUPFAM" id="SSF52172">
    <property type="entry name" value="CheY-like"/>
    <property type="match status" value="1"/>
</dbReference>
<dbReference type="PRINTS" id="PR00038">
    <property type="entry name" value="HTHLUXR"/>
</dbReference>
<dbReference type="AlphaFoldDB" id="A0A8I1FVZ4"/>
<organism evidence="7 8">
    <name type="scientific">Pseudomonas psychrophila</name>
    <dbReference type="NCBI Taxonomy" id="122355"/>
    <lineage>
        <taxon>Bacteria</taxon>
        <taxon>Pseudomonadati</taxon>
        <taxon>Pseudomonadota</taxon>
        <taxon>Gammaproteobacteria</taxon>
        <taxon>Pseudomonadales</taxon>
        <taxon>Pseudomonadaceae</taxon>
        <taxon>Pseudomonas</taxon>
    </lineage>
</organism>
<dbReference type="CDD" id="cd00156">
    <property type="entry name" value="REC"/>
    <property type="match status" value="1"/>
</dbReference>
<dbReference type="SMART" id="SM00448">
    <property type="entry name" value="REC"/>
    <property type="match status" value="1"/>
</dbReference>
<keyword evidence="2" id="KW-0238">DNA-binding</keyword>
<dbReference type="InterPro" id="IPR039420">
    <property type="entry name" value="WalR-like"/>
</dbReference>
<dbReference type="GO" id="GO:0003677">
    <property type="term" value="F:DNA binding"/>
    <property type="evidence" value="ECO:0007669"/>
    <property type="project" value="UniProtKB-KW"/>
</dbReference>
<evidence type="ECO:0000313" key="8">
    <source>
        <dbReference type="Proteomes" id="UP000658390"/>
    </source>
</evidence>
<name>A0A8I1FVZ4_9PSED</name>
<dbReference type="RefSeq" id="WP_046809551.1">
    <property type="nucleotide sequence ID" value="NZ_JAEKCZ010000024.1"/>
</dbReference>
<dbReference type="Pfam" id="PF00072">
    <property type="entry name" value="Response_reg"/>
    <property type="match status" value="1"/>
</dbReference>
<evidence type="ECO:0000256" key="3">
    <source>
        <dbReference type="ARBA" id="ARBA00023163"/>
    </source>
</evidence>
<accession>A0A8I1FVZ4</accession>
<proteinExistence type="predicted"/>
<evidence type="ECO:0000313" key="7">
    <source>
        <dbReference type="EMBL" id="MBJ2259053.1"/>
    </source>
</evidence>
<dbReference type="Proteomes" id="UP000658390">
    <property type="component" value="Unassembled WGS sequence"/>
</dbReference>
<dbReference type="Gene3D" id="1.10.10.10">
    <property type="entry name" value="Winged helix-like DNA-binding domain superfamily/Winged helix DNA-binding domain"/>
    <property type="match status" value="1"/>
</dbReference>
<evidence type="ECO:0000256" key="2">
    <source>
        <dbReference type="ARBA" id="ARBA00023125"/>
    </source>
</evidence>
<dbReference type="InterPro" id="IPR036388">
    <property type="entry name" value="WH-like_DNA-bd_sf"/>
</dbReference>
<evidence type="ECO:0000259" key="6">
    <source>
        <dbReference type="PROSITE" id="PS50110"/>
    </source>
</evidence>
<dbReference type="InterPro" id="IPR000792">
    <property type="entry name" value="Tscrpt_reg_LuxR_C"/>
</dbReference>
<dbReference type="InterPro" id="IPR011006">
    <property type="entry name" value="CheY-like_superfamily"/>
</dbReference>
<dbReference type="SUPFAM" id="SSF46894">
    <property type="entry name" value="C-terminal effector domain of the bipartite response regulators"/>
    <property type="match status" value="1"/>
</dbReference>
<dbReference type="PROSITE" id="PS50043">
    <property type="entry name" value="HTH_LUXR_2"/>
    <property type="match status" value="1"/>
</dbReference>
<dbReference type="SMART" id="SM00421">
    <property type="entry name" value="HTH_LUXR"/>
    <property type="match status" value="1"/>
</dbReference>
<keyword evidence="4" id="KW-0597">Phosphoprotein</keyword>
<dbReference type="GO" id="GO:0006355">
    <property type="term" value="P:regulation of DNA-templated transcription"/>
    <property type="evidence" value="ECO:0007669"/>
    <property type="project" value="InterPro"/>
</dbReference>
<dbReference type="GO" id="GO:0000160">
    <property type="term" value="P:phosphorelay signal transduction system"/>
    <property type="evidence" value="ECO:0007669"/>
    <property type="project" value="InterPro"/>
</dbReference>
<evidence type="ECO:0000259" key="5">
    <source>
        <dbReference type="PROSITE" id="PS50043"/>
    </source>
</evidence>
<dbReference type="EMBL" id="JAEKCZ010000024">
    <property type="protein sequence ID" value="MBJ2259053.1"/>
    <property type="molecule type" value="Genomic_DNA"/>
</dbReference>
<dbReference type="PANTHER" id="PTHR43214">
    <property type="entry name" value="TWO-COMPONENT RESPONSE REGULATOR"/>
    <property type="match status" value="1"/>
</dbReference>
<dbReference type="Pfam" id="PF00196">
    <property type="entry name" value="GerE"/>
    <property type="match status" value="1"/>
</dbReference>
<keyword evidence="1" id="KW-0805">Transcription regulation</keyword>
<protein>
    <submittedName>
        <fullName evidence="7">Response regulator transcription factor</fullName>
    </submittedName>
</protein>
<dbReference type="PROSITE" id="PS50110">
    <property type="entry name" value="RESPONSE_REGULATORY"/>
    <property type="match status" value="1"/>
</dbReference>
<evidence type="ECO:0000256" key="1">
    <source>
        <dbReference type="ARBA" id="ARBA00023015"/>
    </source>
</evidence>
<dbReference type="Gene3D" id="3.40.50.2300">
    <property type="match status" value="1"/>
</dbReference>
<gene>
    <name evidence="7" type="ORF">JFT45_21360</name>
</gene>